<evidence type="ECO:0000256" key="1">
    <source>
        <dbReference type="SAM" id="SignalP"/>
    </source>
</evidence>
<reference evidence="3 4" key="1">
    <citation type="submission" date="2023-10" db="EMBL/GenBank/DDBJ databases">
        <title>Development of a sustainable strategy for remediation of hydrocarbon-contaminated territories based on the waste exchange concept.</title>
        <authorList>
            <person name="Krivoruchko A."/>
        </authorList>
    </citation>
    <scope>NUCLEOTIDE SEQUENCE [LARGE SCALE GENOMIC DNA]</scope>
    <source>
        <strain evidence="3 4">IEGM 1236</strain>
    </source>
</reference>
<dbReference type="InterPro" id="IPR058593">
    <property type="entry name" value="ARB_07466-like_C"/>
</dbReference>
<dbReference type="PROSITE" id="PS51257">
    <property type="entry name" value="PROKAR_LIPOPROTEIN"/>
    <property type="match status" value="1"/>
</dbReference>
<feature type="signal peptide" evidence="1">
    <location>
        <begin position="1"/>
        <end position="22"/>
    </location>
</feature>
<dbReference type="Proteomes" id="UP001185792">
    <property type="component" value="Unassembled WGS sequence"/>
</dbReference>
<name>A0ABU4F062_WILMA</name>
<dbReference type="RefSeq" id="WP_317714832.1">
    <property type="nucleotide sequence ID" value="NZ_JAWLUM010000006.1"/>
</dbReference>
<sequence>MSHRPPRRPITATMAVSASVCAVLLIGGCTDTPAPPASGSSAPSMTERIINGDRAVVELAQDLTAVFGPLEFSSVRPHDPYPEHAEGLALDVMVPGWDTPAGRELGDRIAVWVSDHAPDYRVSYTLWRQHYQPFPTNVYKAAMMADRGSPTANHLDHLHITVNPAGAQDV</sequence>
<dbReference type="Pfam" id="PF26571">
    <property type="entry name" value="VldE"/>
    <property type="match status" value="1"/>
</dbReference>
<evidence type="ECO:0000259" key="2">
    <source>
        <dbReference type="Pfam" id="PF26571"/>
    </source>
</evidence>
<comment type="caution">
    <text evidence="3">The sequence shown here is derived from an EMBL/GenBank/DDBJ whole genome shotgun (WGS) entry which is preliminary data.</text>
</comment>
<protein>
    <recommendedName>
        <fullName evidence="2">ARB-07466-like C-terminal domain-containing protein</fullName>
    </recommendedName>
</protein>
<keyword evidence="4" id="KW-1185">Reference proteome</keyword>
<feature type="domain" description="ARB-07466-like C-terminal" evidence="2">
    <location>
        <begin position="56"/>
        <end position="154"/>
    </location>
</feature>
<gene>
    <name evidence="3" type="ORF">R4198_24670</name>
</gene>
<organism evidence="3 4">
    <name type="scientific">Williamsia marianensis</name>
    <dbReference type="NCBI Taxonomy" id="85044"/>
    <lineage>
        <taxon>Bacteria</taxon>
        <taxon>Bacillati</taxon>
        <taxon>Actinomycetota</taxon>
        <taxon>Actinomycetes</taxon>
        <taxon>Mycobacteriales</taxon>
        <taxon>Nocardiaceae</taxon>
        <taxon>Williamsia</taxon>
    </lineage>
</organism>
<evidence type="ECO:0000313" key="3">
    <source>
        <dbReference type="EMBL" id="MDV7136897.1"/>
    </source>
</evidence>
<evidence type="ECO:0000313" key="4">
    <source>
        <dbReference type="Proteomes" id="UP001185792"/>
    </source>
</evidence>
<keyword evidence="1" id="KW-0732">Signal</keyword>
<feature type="chain" id="PRO_5046200834" description="ARB-07466-like C-terminal domain-containing protein" evidence="1">
    <location>
        <begin position="23"/>
        <end position="170"/>
    </location>
</feature>
<dbReference type="EMBL" id="JAWLUM010000006">
    <property type="protein sequence ID" value="MDV7136897.1"/>
    <property type="molecule type" value="Genomic_DNA"/>
</dbReference>
<accession>A0ABU4F062</accession>
<proteinExistence type="predicted"/>